<proteinExistence type="predicted"/>
<dbReference type="Proteomes" id="UP001163036">
    <property type="component" value="Plasmid pVP-16-VB00198-1"/>
</dbReference>
<geneLocation type="plasmid" evidence="1 2">
    <name>pVP-16-VB00198-1</name>
</geneLocation>
<organism evidence="1 2">
    <name type="scientific">Vibrio parahaemolyticus</name>
    <dbReference type="NCBI Taxonomy" id="670"/>
    <lineage>
        <taxon>Bacteria</taxon>
        <taxon>Pseudomonadati</taxon>
        <taxon>Pseudomonadota</taxon>
        <taxon>Gammaproteobacteria</taxon>
        <taxon>Vibrionales</taxon>
        <taxon>Vibrionaceae</taxon>
        <taxon>Vibrio</taxon>
    </lineage>
</organism>
<protein>
    <submittedName>
        <fullName evidence="1">Uncharacterized protein</fullName>
    </submittedName>
</protein>
<evidence type="ECO:0000313" key="2">
    <source>
        <dbReference type="Proteomes" id="UP001163036"/>
    </source>
</evidence>
<name>A0A8H9N954_VIBPH</name>
<gene>
    <name evidence="1" type="ORF">M5598_26870</name>
</gene>
<evidence type="ECO:0000313" key="1">
    <source>
        <dbReference type="EMBL" id="UYV29602.1"/>
    </source>
</evidence>
<sequence length="80" mass="8940">MMTNKVLTRAQNGAIISTSLSLMVMFFTCLLAMSQSNWELPIVIGSVTIFAASLIAYILFIRSIGVKMRLRTDKNEKEPL</sequence>
<dbReference type="EMBL" id="CP097357">
    <property type="protein sequence ID" value="UYV29602.1"/>
    <property type="molecule type" value="Genomic_DNA"/>
</dbReference>
<dbReference type="AlphaFoldDB" id="A0A8H9N954"/>
<accession>A0A8H9N954</accession>
<dbReference type="RefSeq" id="WP_044129180.1">
    <property type="nucleotide sequence ID" value="NZ_CP062152.1"/>
</dbReference>
<keyword evidence="1" id="KW-0614">Plasmid</keyword>
<reference evidence="1" key="1">
    <citation type="submission" date="2022-05" db="EMBL/GenBank/DDBJ databases">
        <title>Megaplasmid of Vibrio parahaemolyticus.</title>
        <authorList>
            <person name="Strauch E."/>
            <person name="Borowiak M."/>
        </authorList>
    </citation>
    <scope>NUCLEOTIDE SEQUENCE</scope>
    <source>
        <strain evidence="1">16-VB00198</strain>
        <plasmid evidence="1">pVP-16-VB00198-1</plasmid>
    </source>
</reference>